<name>A0A7G9YH52_9EURY</name>
<dbReference type="EMBL" id="MT631260">
    <property type="protein sequence ID" value="QNO47336.1"/>
    <property type="molecule type" value="Genomic_DNA"/>
</dbReference>
<reference evidence="1" key="1">
    <citation type="submission" date="2020-06" db="EMBL/GenBank/DDBJ databases">
        <title>Unique genomic features of the anaerobic methanotrophic archaea.</title>
        <authorList>
            <person name="Chadwick G.L."/>
            <person name="Skennerton C.T."/>
            <person name="Laso-Perez R."/>
            <person name="Leu A.O."/>
            <person name="Speth D.R."/>
            <person name="Yu H."/>
            <person name="Morgan-Lang C."/>
            <person name="Hatzenpichler R."/>
            <person name="Goudeau D."/>
            <person name="Malmstrom R."/>
            <person name="Brazelton W.J."/>
            <person name="Woyke T."/>
            <person name="Hallam S.J."/>
            <person name="Tyson G.W."/>
            <person name="Wegener G."/>
            <person name="Boetius A."/>
            <person name="Orphan V."/>
        </authorList>
    </citation>
    <scope>NUCLEOTIDE SEQUENCE</scope>
</reference>
<dbReference type="AlphaFoldDB" id="A0A7G9YH52"/>
<proteinExistence type="predicted"/>
<organism evidence="1">
    <name type="scientific">Candidatus Methanogaster sp. ANME-2c ERB4</name>
    <dbReference type="NCBI Taxonomy" id="2759911"/>
    <lineage>
        <taxon>Archaea</taxon>
        <taxon>Methanobacteriati</taxon>
        <taxon>Methanobacteriota</taxon>
        <taxon>Stenosarchaea group</taxon>
        <taxon>Methanomicrobia</taxon>
        <taxon>Methanosarcinales</taxon>
        <taxon>ANME-2 cluster</taxon>
        <taxon>Candidatus Methanogasteraceae</taxon>
        <taxon>Candidatus Methanogaster</taxon>
    </lineage>
</organism>
<evidence type="ECO:0000313" key="1">
    <source>
        <dbReference type="EMBL" id="QNO47336.1"/>
    </source>
</evidence>
<gene>
    <name evidence="1" type="ORF">LNGCCOLK_00013</name>
</gene>
<sequence length="207" mass="21876">MRRSTAPYLPTGGNMEKIPTLAVIVISAALILGAGCITDTDDNAQSYSIVWTDTPPADHKAIEAELSHQIAPYPGAAYGNVTISASEKDGGMRLHISTTSPTCRYPDLYDFAYMNHELIRTGYLLEAIPETTRQDAIGIAMQNPEIAGALSGGAGAGVPTVRRILPETAEEFYAPKTCISVTWADASVSALVDMDTGSVVEVWGVGG</sequence>
<accession>A0A7G9YH52</accession>
<protein>
    <submittedName>
        <fullName evidence="1">Uncharacterized protein</fullName>
    </submittedName>
</protein>